<feature type="transmembrane region" description="Helical" evidence="9">
    <location>
        <begin position="313"/>
        <end position="337"/>
    </location>
</feature>
<dbReference type="InterPro" id="IPR029044">
    <property type="entry name" value="Nucleotide-diphossugar_trans"/>
</dbReference>
<dbReference type="FunFam" id="3.90.550.10:FF:000057">
    <property type="entry name" value="Glycosyltransferase-like protein, family 2"/>
    <property type="match status" value="1"/>
</dbReference>
<dbReference type="GO" id="GO:0071555">
    <property type="term" value="P:cell wall organization"/>
    <property type="evidence" value="ECO:0007669"/>
    <property type="project" value="UniProtKB-KW"/>
</dbReference>
<proteinExistence type="predicted"/>
<keyword evidence="11" id="KW-1185">Reference proteome</keyword>
<evidence type="ECO:0000256" key="7">
    <source>
        <dbReference type="ARBA" id="ARBA00023136"/>
    </source>
</evidence>
<dbReference type="RefSeq" id="WP_190893095.1">
    <property type="nucleotide sequence ID" value="NZ_JACWZY010000061.1"/>
</dbReference>
<dbReference type="PANTHER" id="PTHR32044">
    <property type="entry name" value="GLUCOMANNAN 4-BETA-MANNOSYLTRANSFERASE 9"/>
    <property type="match status" value="1"/>
</dbReference>
<dbReference type="AlphaFoldDB" id="A0A927AW81"/>
<evidence type="ECO:0000256" key="9">
    <source>
        <dbReference type="SAM" id="Phobius"/>
    </source>
</evidence>
<comment type="caution">
    <text evidence="10">The sequence shown here is derived from an EMBL/GenBank/DDBJ whole genome shotgun (WGS) entry which is preliminary data.</text>
</comment>
<keyword evidence="8" id="KW-0961">Cell wall biogenesis/degradation</keyword>
<evidence type="ECO:0000256" key="4">
    <source>
        <dbReference type="ARBA" id="ARBA00022692"/>
    </source>
</evidence>
<feature type="transmembrane region" description="Helical" evidence="9">
    <location>
        <begin position="349"/>
        <end position="369"/>
    </location>
</feature>
<reference evidence="10" key="1">
    <citation type="submission" date="2020-09" db="EMBL/GenBank/DDBJ databases">
        <authorList>
            <person name="Kim M.K."/>
        </authorList>
    </citation>
    <scope>NUCLEOTIDE SEQUENCE</scope>
    <source>
        <strain evidence="10">BT702</strain>
    </source>
</reference>
<sequence>MELFILFLYNLLIILIVLFSVGQLGLLVRYIYGRWRRRNESIPEPAILWEQLPSITVQLPIYNELYVVERLIDTIAQLRYPLDKLTIQILDDSTDDTTLLIAQKVIIYKKAGLPLVHIRRPDRSGFKAGALAYGLNLTDNEYVAIFDADFLPDADFLLRVLPSFTQPDIGAVQTRWLHTNQSYSLLTQIQAFGLNAHFLVEQYARYATGLFLNFSGTAGIWRREAIINSGGWQEDTLTEDLDLSYRAQLKGWKIVYRADVGVLAELPITMDAIKSQQYRWMKGPAECSRKLLGKVWQKSGISIPKKIQACFHLLNSTLLVLILGMALLSLPVLGIHHRHPEWAAIDHQFSNLFLLATIISTLFYGISYYQSEINQGTIGNHSKASLSGRLVRFLWLFPTFISTMLGLSLHNSLAALEGLFGKKTPFVRTPKFNSTTQEVDWTSNIYIKKTIPSSIFGEIGLGLYFMAGLGLGIYLQDYSMFIFHSLLVIGYGLVVGFMLAHSRSKETNVVPNVPILQP</sequence>
<evidence type="ECO:0000256" key="5">
    <source>
        <dbReference type="ARBA" id="ARBA00022989"/>
    </source>
</evidence>
<dbReference type="Pfam" id="PF13641">
    <property type="entry name" value="Glyco_tranf_2_3"/>
    <property type="match status" value="1"/>
</dbReference>
<feature type="transmembrane region" description="Helical" evidence="9">
    <location>
        <begin position="6"/>
        <end position="32"/>
    </location>
</feature>
<keyword evidence="4 9" id="KW-0812">Transmembrane</keyword>
<keyword evidence="2" id="KW-0328">Glycosyltransferase</keyword>
<evidence type="ECO:0000313" key="10">
    <source>
        <dbReference type="EMBL" id="MBD2705557.1"/>
    </source>
</evidence>
<keyword evidence="6" id="KW-0333">Golgi apparatus</keyword>
<keyword evidence="3" id="KW-0808">Transferase</keyword>
<comment type="subcellular location">
    <subcellularLocation>
        <location evidence="1">Golgi apparatus membrane</location>
        <topology evidence="1">Multi-pass membrane protein</topology>
    </subcellularLocation>
</comment>
<name>A0A927AW81_9BACT</name>
<evidence type="ECO:0000256" key="2">
    <source>
        <dbReference type="ARBA" id="ARBA00022676"/>
    </source>
</evidence>
<dbReference type="SUPFAM" id="SSF53448">
    <property type="entry name" value="Nucleotide-diphospho-sugar transferases"/>
    <property type="match status" value="1"/>
</dbReference>
<accession>A0A927AW81</accession>
<evidence type="ECO:0000256" key="6">
    <source>
        <dbReference type="ARBA" id="ARBA00023034"/>
    </source>
</evidence>
<keyword evidence="5 9" id="KW-1133">Transmembrane helix</keyword>
<keyword evidence="7 9" id="KW-0472">Membrane</keyword>
<gene>
    <name evidence="10" type="ORF">IC229_33420</name>
</gene>
<dbReference type="GO" id="GO:0016757">
    <property type="term" value="F:glycosyltransferase activity"/>
    <property type="evidence" value="ECO:0007669"/>
    <property type="project" value="UniProtKB-KW"/>
</dbReference>
<evidence type="ECO:0000313" key="11">
    <source>
        <dbReference type="Proteomes" id="UP000598820"/>
    </source>
</evidence>
<evidence type="ECO:0000256" key="3">
    <source>
        <dbReference type="ARBA" id="ARBA00022679"/>
    </source>
</evidence>
<feature type="transmembrane region" description="Helical" evidence="9">
    <location>
        <begin position="455"/>
        <end position="474"/>
    </location>
</feature>
<feature type="transmembrane region" description="Helical" evidence="9">
    <location>
        <begin position="390"/>
        <end position="409"/>
    </location>
</feature>
<evidence type="ECO:0000256" key="1">
    <source>
        <dbReference type="ARBA" id="ARBA00004653"/>
    </source>
</evidence>
<dbReference type="PANTHER" id="PTHR32044:SF80">
    <property type="entry name" value="XYLOGLUCAN GLYCOSYLTRANSFERASE 2-RELATED"/>
    <property type="match status" value="1"/>
</dbReference>
<dbReference type="Gene3D" id="3.90.550.10">
    <property type="entry name" value="Spore Coat Polysaccharide Biosynthesis Protein SpsA, Chain A"/>
    <property type="match status" value="1"/>
</dbReference>
<feature type="transmembrane region" description="Helical" evidence="9">
    <location>
        <begin position="481"/>
        <end position="500"/>
    </location>
</feature>
<evidence type="ECO:0000256" key="8">
    <source>
        <dbReference type="ARBA" id="ARBA00023316"/>
    </source>
</evidence>
<organism evidence="10 11">
    <name type="scientific">Spirosoma profusum</name>
    <dbReference type="NCBI Taxonomy" id="2771354"/>
    <lineage>
        <taxon>Bacteria</taxon>
        <taxon>Pseudomonadati</taxon>
        <taxon>Bacteroidota</taxon>
        <taxon>Cytophagia</taxon>
        <taxon>Cytophagales</taxon>
        <taxon>Cytophagaceae</taxon>
        <taxon>Spirosoma</taxon>
    </lineage>
</organism>
<dbReference type="Proteomes" id="UP000598820">
    <property type="component" value="Unassembled WGS sequence"/>
</dbReference>
<protein>
    <submittedName>
        <fullName evidence="10">Glycosyltransferase</fullName>
    </submittedName>
</protein>
<dbReference type="EMBL" id="JACWZY010000061">
    <property type="protein sequence ID" value="MBD2705557.1"/>
    <property type="molecule type" value="Genomic_DNA"/>
</dbReference>